<organism evidence="1 2">
    <name type="scientific">Peptoniphilus indolicus ATCC 29427</name>
    <dbReference type="NCBI Taxonomy" id="997350"/>
    <lineage>
        <taxon>Bacteria</taxon>
        <taxon>Bacillati</taxon>
        <taxon>Bacillota</taxon>
        <taxon>Tissierellia</taxon>
        <taxon>Tissierellales</taxon>
        <taxon>Peptoniphilaceae</taxon>
        <taxon>Peptoniphilus</taxon>
    </lineage>
</organism>
<dbReference type="AlphaFoldDB" id="G4D6I5"/>
<dbReference type="PATRIC" id="fig|997350.3.peg.1924"/>
<dbReference type="Proteomes" id="UP000003422">
    <property type="component" value="Unassembled WGS sequence"/>
</dbReference>
<proteinExistence type="predicted"/>
<keyword evidence="2" id="KW-1185">Reference proteome</keyword>
<protein>
    <submittedName>
        <fullName evidence="1">Uncharacterized protein</fullName>
    </submittedName>
</protein>
<name>G4D6I5_9FIRM</name>
<evidence type="ECO:0000313" key="2">
    <source>
        <dbReference type="Proteomes" id="UP000003422"/>
    </source>
</evidence>
<dbReference type="EMBL" id="AGBB01000205">
    <property type="protein sequence ID" value="EGY76558.1"/>
    <property type="molecule type" value="Genomic_DNA"/>
</dbReference>
<reference evidence="1 2" key="1">
    <citation type="submission" date="2011-06" db="EMBL/GenBank/DDBJ databases">
        <authorList>
            <person name="Muzny D."/>
            <person name="Qin X."/>
            <person name="Deng J."/>
            <person name="Jiang H."/>
            <person name="Liu Y."/>
            <person name="Qu J."/>
            <person name="Song X.-Z."/>
            <person name="Zhang L."/>
            <person name="Thornton R."/>
            <person name="Coyle M."/>
            <person name="Francisco L."/>
            <person name="Jackson L."/>
            <person name="Javaid M."/>
            <person name="Korchina V."/>
            <person name="Kovar C."/>
            <person name="Mata R."/>
            <person name="Mathew T."/>
            <person name="Ngo R."/>
            <person name="Nguyen L."/>
            <person name="Nguyen N."/>
            <person name="Okwuonu G."/>
            <person name="Ongeri F."/>
            <person name="Pham C."/>
            <person name="Simmons D."/>
            <person name="Wilczek-Boney K."/>
            <person name="Hale W."/>
            <person name="Jakkamsetti A."/>
            <person name="Pham P."/>
            <person name="Ruth R."/>
            <person name="San Lucas F."/>
            <person name="Warren J."/>
            <person name="Zhang J."/>
            <person name="Zhao Z."/>
            <person name="Zhou C."/>
            <person name="Zhu D."/>
            <person name="Lee S."/>
            <person name="Bess C."/>
            <person name="Blankenburg K."/>
            <person name="Forbes L."/>
            <person name="Fu Q."/>
            <person name="Gubbala S."/>
            <person name="Hirani K."/>
            <person name="Jayaseelan J.C."/>
            <person name="Lara F."/>
            <person name="Munidasa M."/>
            <person name="Palculict T."/>
            <person name="Patil S."/>
            <person name="Pu L.-L."/>
            <person name="Saada N."/>
            <person name="Tang L."/>
            <person name="Weissenberger G."/>
            <person name="Zhu Y."/>
            <person name="Hemphill L."/>
            <person name="Shang Y."/>
            <person name="Youmans B."/>
            <person name="Ayvaz T."/>
            <person name="Ross M."/>
            <person name="Santibanez J."/>
            <person name="Aqrawi P."/>
            <person name="Gross S."/>
            <person name="Joshi V."/>
            <person name="Fowler G."/>
            <person name="Nazareth L."/>
            <person name="Reid J."/>
            <person name="Worley K."/>
            <person name="Petrosino J."/>
            <person name="Highlander S."/>
            <person name="Gibbs R."/>
        </authorList>
    </citation>
    <scope>NUCLEOTIDE SEQUENCE [LARGE SCALE GENOMIC DNA]</scope>
    <source>
        <strain evidence="1 2">ATCC 29427</strain>
    </source>
</reference>
<gene>
    <name evidence="1" type="ORF">HMPREF9129_2015</name>
</gene>
<dbReference type="HOGENOM" id="CLU_3219893_0_0_9"/>
<comment type="caution">
    <text evidence="1">The sequence shown here is derived from an EMBL/GenBank/DDBJ whole genome shotgun (WGS) entry which is preliminary data.</text>
</comment>
<evidence type="ECO:0000313" key="1">
    <source>
        <dbReference type="EMBL" id="EGY76558.1"/>
    </source>
</evidence>
<sequence>MVSMVKYLYSQEFFTTHQVFSFKSSKLVVDSIFSLPNIPVFQEV</sequence>
<accession>G4D6I5</accession>